<dbReference type="EMBL" id="KB644410">
    <property type="protein sequence ID" value="EPS27997.1"/>
    <property type="molecule type" value="Genomic_DNA"/>
</dbReference>
<protein>
    <submittedName>
        <fullName evidence="2">Uncharacterized protein</fullName>
    </submittedName>
</protein>
<dbReference type="AlphaFoldDB" id="S8B0Y2"/>
<reference evidence="2 3" key="1">
    <citation type="journal article" date="2013" name="PLoS ONE">
        <title>Genomic and secretomic analyses reveal unique features of the lignocellulolytic enzyme system of Penicillium decumbens.</title>
        <authorList>
            <person name="Liu G."/>
            <person name="Zhang L."/>
            <person name="Wei X."/>
            <person name="Zou G."/>
            <person name="Qin Y."/>
            <person name="Ma L."/>
            <person name="Li J."/>
            <person name="Zheng H."/>
            <person name="Wang S."/>
            <person name="Wang C."/>
            <person name="Xun L."/>
            <person name="Zhao G.-P."/>
            <person name="Zhou Z."/>
            <person name="Qu Y."/>
        </authorList>
    </citation>
    <scope>NUCLEOTIDE SEQUENCE [LARGE SCALE GENOMIC DNA]</scope>
    <source>
        <strain evidence="3">114-2 / CGMCC 5302</strain>
    </source>
</reference>
<organism evidence="2 3">
    <name type="scientific">Penicillium oxalicum (strain 114-2 / CGMCC 5302)</name>
    <name type="common">Penicillium decumbens</name>
    <dbReference type="NCBI Taxonomy" id="933388"/>
    <lineage>
        <taxon>Eukaryota</taxon>
        <taxon>Fungi</taxon>
        <taxon>Dikarya</taxon>
        <taxon>Ascomycota</taxon>
        <taxon>Pezizomycotina</taxon>
        <taxon>Eurotiomycetes</taxon>
        <taxon>Eurotiomycetidae</taxon>
        <taxon>Eurotiales</taxon>
        <taxon>Aspergillaceae</taxon>
        <taxon>Penicillium</taxon>
    </lineage>
</organism>
<keyword evidence="3" id="KW-1185">Reference proteome</keyword>
<accession>S8B0Y2</accession>
<sequence>MRNSEESSITPTHPLLALAKSEGRYCPRGPGVTYSTHLHSASETSGDPSRFCFPSSSPSGEVEGKLLATIPHGRVGAEIVCDDTLVQYAAYYALLARSFLCFGGE</sequence>
<dbReference type="OrthoDB" id="4367660at2759"/>
<feature type="compositionally biased region" description="Polar residues" evidence="1">
    <location>
        <begin position="37"/>
        <end position="47"/>
    </location>
</feature>
<name>S8B0Y2_PENO1</name>
<feature type="region of interest" description="Disordered" evidence="1">
    <location>
        <begin position="37"/>
        <end position="56"/>
    </location>
</feature>
<evidence type="ECO:0000313" key="3">
    <source>
        <dbReference type="Proteomes" id="UP000019376"/>
    </source>
</evidence>
<evidence type="ECO:0000256" key="1">
    <source>
        <dbReference type="SAM" id="MobiDB-lite"/>
    </source>
</evidence>
<dbReference type="Proteomes" id="UP000019376">
    <property type="component" value="Unassembled WGS sequence"/>
</dbReference>
<dbReference type="HOGENOM" id="CLU_2237521_0_0_1"/>
<gene>
    <name evidence="2" type="ORF">PDE_02942</name>
</gene>
<proteinExistence type="predicted"/>
<evidence type="ECO:0000313" key="2">
    <source>
        <dbReference type="EMBL" id="EPS27997.1"/>
    </source>
</evidence>